<dbReference type="Pfam" id="PF03938">
    <property type="entry name" value="OmpH"/>
    <property type="match status" value="1"/>
</dbReference>
<dbReference type="Gene3D" id="3.30.910.20">
    <property type="entry name" value="Skp domain"/>
    <property type="match status" value="1"/>
</dbReference>
<dbReference type="SMART" id="SM00935">
    <property type="entry name" value="OmpH"/>
    <property type="match status" value="1"/>
</dbReference>
<dbReference type="RefSeq" id="WP_073192588.1">
    <property type="nucleotide sequence ID" value="NZ_FQTW01000003.1"/>
</dbReference>
<dbReference type="SUPFAM" id="SSF111384">
    <property type="entry name" value="OmpH-like"/>
    <property type="match status" value="1"/>
</dbReference>
<dbReference type="InterPro" id="IPR005632">
    <property type="entry name" value="Chaperone_Skp"/>
</dbReference>
<keyword evidence="5" id="KW-1185">Reference proteome</keyword>
<dbReference type="AlphaFoldDB" id="A0A1M4UWY3"/>
<evidence type="ECO:0000313" key="5">
    <source>
        <dbReference type="Proteomes" id="UP000184462"/>
    </source>
</evidence>
<dbReference type="PANTHER" id="PTHR35089">
    <property type="entry name" value="CHAPERONE PROTEIN SKP"/>
    <property type="match status" value="1"/>
</dbReference>
<evidence type="ECO:0000256" key="2">
    <source>
        <dbReference type="ARBA" id="ARBA00022729"/>
    </source>
</evidence>
<organism evidence="4 5">
    <name type="scientific">Psychroflexus salarius</name>
    <dbReference type="NCBI Taxonomy" id="1155689"/>
    <lineage>
        <taxon>Bacteria</taxon>
        <taxon>Pseudomonadati</taxon>
        <taxon>Bacteroidota</taxon>
        <taxon>Flavobacteriia</taxon>
        <taxon>Flavobacteriales</taxon>
        <taxon>Flavobacteriaceae</taxon>
        <taxon>Psychroflexus</taxon>
    </lineage>
</organism>
<feature type="compositionally biased region" description="Low complexity" evidence="3">
    <location>
        <begin position="86"/>
        <end position="107"/>
    </location>
</feature>
<keyword evidence="2" id="KW-0732">Signal</keyword>
<sequence>MKKIILSVFTIATLWSCQQDKTAYVNNSKLIQDYSKMKRTEAEFKEKNDALSSELDSVAMAFQQEVQKFQSEMESMSKSKRESEQNRLMQKQQQLQQQQQQKSQMLRQESDKAINAIIDDVKDYVADYGKENGYTYIFGSNESANIMYAKKGLDLTDEILRELNKKDSLAQEK</sequence>
<evidence type="ECO:0000256" key="3">
    <source>
        <dbReference type="SAM" id="MobiDB-lite"/>
    </source>
</evidence>
<dbReference type="InterPro" id="IPR024930">
    <property type="entry name" value="Skp_dom_sf"/>
</dbReference>
<dbReference type="GO" id="GO:0050821">
    <property type="term" value="P:protein stabilization"/>
    <property type="evidence" value="ECO:0007669"/>
    <property type="project" value="TreeGrafter"/>
</dbReference>
<dbReference type="PANTHER" id="PTHR35089:SF1">
    <property type="entry name" value="CHAPERONE PROTEIN SKP"/>
    <property type="match status" value="1"/>
</dbReference>
<name>A0A1M4UWY3_9FLAO</name>
<protein>
    <submittedName>
        <fullName evidence="4">Periplasmic chaperone for outer membrane proteins Skp</fullName>
    </submittedName>
</protein>
<dbReference type="STRING" id="1155689.SAMN05444278_103138"/>
<dbReference type="OrthoDB" id="1145062at2"/>
<dbReference type="GO" id="GO:0005829">
    <property type="term" value="C:cytosol"/>
    <property type="evidence" value="ECO:0007669"/>
    <property type="project" value="TreeGrafter"/>
</dbReference>
<evidence type="ECO:0000256" key="1">
    <source>
        <dbReference type="ARBA" id="ARBA00009091"/>
    </source>
</evidence>
<comment type="similarity">
    <text evidence="1">Belongs to the Skp family.</text>
</comment>
<accession>A0A1M4UWY3</accession>
<proteinExistence type="inferred from homology"/>
<evidence type="ECO:0000313" key="4">
    <source>
        <dbReference type="EMBL" id="SHE61192.1"/>
    </source>
</evidence>
<feature type="compositionally biased region" description="Basic and acidic residues" evidence="3">
    <location>
        <begin position="75"/>
        <end position="85"/>
    </location>
</feature>
<gene>
    <name evidence="4" type="ORF">SAMN05444278_103138</name>
</gene>
<reference evidence="4 5" key="1">
    <citation type="submission" date="2016-11" db="EMBL/GenBank/DDBJ databases">
        <authorList>
            <person name="Jaros S."/>
            <person name="Januszkiewicz K."/>
            <person name="Wedrychowicz H."/>
        </authorList>
    </citation>
    <scope>NUCLEOTIDE SEQUENCE [LARGE SCALE GENOMIC DNA]</scope>
    <source>
        <strain evidence="4 5">DSM 25661</strain>
    </source>
</reference>
<feature type="region of interest" description="Disordered" evidence="3">
    <location>
        <begin position="69"/>
        <end position="107"/>
    </location>
</feature>
<dbReference type="EMBL" id="FQTW01000003">
    <property type="protein sequence ID" value="SHE61192.1"/>
    <property type="molecule type" value="Genomic_DNA"/>
</dbReference>
<dbReference type="GO" id="GO:0051082">
    <property type="term" value="F:unfolded protein binding"/>
    <property type="evidence" value="ECO:0007669"/>
    <property type="project" value="InterPro"/>
</dbReference>
<dbReference type="Proteomes" id="UP000184462">
    <property type="component" value="Unassembled WGS sequence"/>
</dbReference>